<dbReference type="SUPFAM" id="SSF55729">
    <property type="entry name" value="Acyl-CoA N-acyltransferases (Nat)"/>
    <property type="match status" value="1"/>
</dbReference>
<dbReference type="InterPro" id="IPR050769">
    <property type="entry name" value="NAT_camello-type"/>
</dbReference>
<dbReference type="EMBL" id="CP137578">
    <property type="protein sequence ID" value="WOX30213.1"/>
    <property type="molecule type" value="Genomic_DNA"/>
</dbReference>
<evidence type="ECO:0000313" key="6">
    <source>
        <dbReference type="Proteomes" id="UP001304419"/>
    </source>
</evidence>
<dbReference type="RefSeq" id="WP_130126201.1">
    <property type="nucleotide sequence ID" value="NZ_CBCSDF010000001.1"/>
</dbReference>
<evidence type="ECO:0000259" key="2">
    <source>
        <dbReference type="PROSITE" id="PS51186"/>
    </source>
</evidence>
<accession>A0A8I2H141</accession>
<dbReference type="PANTHER" id="PTHR13947">
    <property type="entry name" value="GNAT FAMILY N-ACETYLTRANSFERASE"/>
    <property type="match status" value="1"/>
</dbReference>
<dbReference type="Proteomes" id="UP000646877">
    <property type="component" value="Unassembled WGS sequence"/>
</dbReference>
<dbReference type="InterPro" id="IPR016181">
    <property type="entry name" value="Acyl_CoA_acyltransferase"/>
</dbReference>
<evidence type="ECO:0000313" key="3">
    <source>
        <dbReference type="EMBL" id="NLR21418.1"/>
    </source>
</evidence>
<dbReference type="Gene3D" id="3.40.630.30">
    <property type="match status" value="1"/>
</dbReference>
<dbReference type="PROSITE" id="PS51186">
    <property type="entry name" value="GNAT"/>
    <property type="match status" value="1"/>
</dbReference>
<dbReference type="CDD" id="cd04301">
    <property type="entry name" value="NAT_SF"/>
    <property type="match status" value="1"/>
</dbReference>
<sequence>MEIEITQGWDIEHAQAAAELYVDAFGSKFKAAVPDRNKLITIIAKSFISEYSFAAFADGKLVGVAGFQYGKSGFTSNMGFTGLIDELGLLGGVKAAAVFTLFERKPAPNEVVMDGIAVAESVRGQGVGTALLVALQRYTKQSGFHALRLDVIDSNPQAKKLYMRMGFVASHHEDFSYLNWLTGLSGATTMLWRP</sequence>
<dbReference type="InterPro" id="IPR000182">
    <property type="entry name" value="GNAT_dom"/>
</dbReference>
<reference evidence="4 6" key="2">
    <citation type="submission" date="2023-10" db="EMBL/GenBank/DDBJ databases">
        <title>To unveil natural product biosynthetic capacity in Pseudoalteromonas.</title>
        <authorList>
            <person name="Wang J."/>
        </authorList>
    </citation>
    <scope>NUCLEOTIDE SEQUENCE [LARGE SCALE GENOMIC DNA]</scope>
    <source>
        <strain evidence="4 6">DSM 15914</strain>
    </source>
</reference>
<protein>
    <submittedName>
        <fullName evidence="3">GNAT family N-acetyltransferase</fullName>
    </submittedName>
</protein>
<evidence type="ECO:0000313" key="4">
    <source>
        <dbReference type="EMBL" id="WOX30213.1"/>
    </source>
</evidence>
<dbReference type="AlphaFoldDB" id="A0A8I2H141"/>
<dbReference type="Proteomes" id="UP001304419">
    <property type="component" value="Chromosome 1"/>
</dbReference>
<feature type="domain" description="N-acetyltransferase" evidence="2">
    <location>
        <begin position="3"/>
        <end position="194"/>
    </location>
</feature>
<dbReference type="EMBL" id="WEIA01000004">
    <property type="protein sequence ID" value="NLR21418.1"/>
    <property type="molecule type" value="Genomic_DNA"/>
</dbReference>
<organism evidence="3 5">
    <name type="scientific">Pseudoalteromonas maricaloris</name>
    <dbReference type="NCBI Taxonomy" id="184924"/>
    <lineage>
        <taxon>Bacteria</taxon>
        <taxon>Pseudomonadati</taxon>
        <taxon>Pseudomonadota</taxon>
        <taxon>Gammaproteobacteria</taxon>
        <taxon>Alteromonadales</taxon>
        <taxon>Pseudoalteromonadaceae</taxon>
        <taxon>Pseudoalteromonas</taxon>
    </lineage>
</organism>
<keyword evidence="1 3" id="KW-0808">Transferase</keyword>
<dbReference type="PANTHER" id="PTHR13947:SF37">
    <property type="entry name" value="LD18367P"/>
    <property type="match status" value="1"/>
</dbReference>
<gene>
    <name evidence="3" type="ORF">F9Y85_08830</name>
    <name evidence="4" type="ORF">R5H13_08130</name>
</gene>
<keyword evidence="6" id="KW-1185">Reference proteome</keyword>
<reference evidence="3" key="1">
    <citation type="submission" date="2019-10" db="EMBL/GenBank/DDBJ databases">
        <authorList>
            <person name="Paulsen S."/>
        </authorList>
    </citation>
    <scope>NUCLEOTIDE SEQUENCE</scope>
    <source>
        <strain evidence="3">LMG 19692</strain>
    </source>
</reference>
<proteinExistence type="predicted"/>
<name>A0A8I2H141_9GAMM</name>
<dbReference type="Pfam" id="PF00583">
    <property type="entry name" value="Acetyltransf_1"/>
    <property type="match status" value="1"/>
</dbReference>
<dbReference type="GO" id="GO:0008080">
    <property type="term" value="F:N-acetyltransferase activity"/>
    <property type="evidence" value="ECO:0007669"/>
    <property type="project" value="InterPro"/>
</dbReference>
<evidence type="ECO:0000256" key="1">
    <source>
        <dbReference type="ARBA" id="ARBA00022679"/>
    </source>
</evidence>
<evidence type="ECO:0000313" key="5">
    <source>
        <dbReference type="Proteomes" id="UP000646877"/>
    </source>
</evidence>